<dbReference type="AlphaFoldDB" id="A0A6C0H7M8"/>
<proteinExistence type="predicted"/>
<reference evidence="1" key="1">
    <citation type="journal article" date="2020" name="Nature">
        <title>Giant virus diversity and host interactions through global metagenomics.</title>
        <authorList>
            <person name="Schulz F."/>
            <person name="Roux S."/>
            <person name="Paez-Espino D."/>
            <person name="Jungbluth S."/>
            <person name="Walsh D.A."/>
            <person name="Denef V.J."/>
            <person name="McMahon K.D."/>
            <person name="Konstantinidis K.T."/>
            <person name="Eloe-Fadrosh E.A."/>
            <person name="Kyrpides N.C."/>
            <person name="Woyke T."/>
        </authorList>
    </citation>
    <scope>NUCLEOTIDE SEQUENCE</scope>
    <source>
        <strain evidence="1">GVMAG-M-3300023179-82</strain>
    </source>
</reference>
<name>A0A6C0H7M8_9ZZZZ</name>
<organism evidence="1">
    <name type="scientific">viral metagenome</name>
    <dbReference type="NCBI Taxonomy" id="1070528"/>
    <lineage>
        <taxon>unclassified sequences</taxon>
        <taxon>metagenomes</taxon>
        <taxon>organismal metagenomes</taxon>
    </lineage>
</organism>
<dbReference type="EMBL" id="MN739897">
    <property type="protein sequence ID" value="QHT76514.1"/>
    <property type="molecule type" value="Genomic_DNA"/>
</dbReference>
<accession>A0A6C0H7M8</accession>
<protein>
    <submittedName>
        <fullName evidence="1">Uncharacterized protein</fullName>
    </submittedName>
</protein>
<sequence>MKIAINVYRYKKMIKKYINIYINNYIINEKLELS</sequence>
<evidence type="ECO:0000313" key="1">
    <source>
        <dbReference type="EMBL" id="QHT76514.1"/>
    </source>
</evidence>